<sequence length="293" mass="33487">MKKQTLTWLLVSSLFLLSGCQENQKSTVTTTNTSTTSQVIETTTQTTEISQEKKMSKIEEYLDKLKNEPVGIYIESLDSKEQYGVNQEKNFYGASIAKLPIIFYTQEKLKKEEISLEMTFPYIDQVNEVPGAMVRGGTGVMQQMELENQTFSVAQLLEWSIRHSDNLASNMLGYYVAKQNGNEFLEIIAPFYATKQTEFSKEMTAKTAGEMMLAIYRNELGKEYFLETDWQKEKIGSLDKDVYHKIGTNDTFNHDVGVVDDKKPYVLSILSDGYSNEKIEKIVKNIDELINEE</sequence>
<comment type="caution">
    <text evidence="2">The sequence shown here is derived from an EMBL/GenBank/DDBJ whole genome shotgun (WGS) entry which is preliminary data.</text>
</comment>
<dbReference type="GO" id="GO:0030655">
    <property type="term" value="P:beta-lactam antibiotic catabolic process"/>
    <property type="evidence" value="ECO:0007669"/>
    <property type="project" value="InterPro"/>
</dbReference>
<evidence type="ECO:0000313" key="2">
    <source>
        <dbReference type="EMBL" id="RSU12757.1"/>
    </source>
</evidence>
<dbReference type="PANTHER" id="PTHR35333:SF3">
    <property type="entry name" value="BETA-LACTAMASE-TYPE TRANSPEPTIDASE FOLD CONTAINING PROTEIN"/>
    <property type="match status" value="1"/>
</dbReference>
<dbReference type="RefSeq" id="WP_126795041.1">
    <property type="nucleotide sequence ID" value="NZ_CP060720.1"/>
</dbReference>
<name>A0A430AXG2_9ENTE</name>
<organism evidence="2 3">
    <name type="scientific">Vagococcus carniphilus</name>
    <dbReference type="NCBI Taxonomy" id="218144"/>
    <lineage>
        <taxon>Bacteria</taxon>
        <taxon>Bacillati</taxon>
        <taxon>Bacillota</taxon>
        <taxon>Bacilli</taxon>
        <taxon>Lactobacillales</taxon>
        <taxon>Enterococcaceae</taxon>
        <taxon>Vagococcus</taxon>
    </lineage>
</organism>
<dbReference type="Gene3D" id="3.40.710.10">
    <property type="entry name" value="DD-peptidase/beta-lactamase superfamily"/>
    <property type="match status" value="1"/>
</dbReference>
<proteinExistence type="predicted"/>
<gene>
    <name evidence="2" type="ORF">CBF28_10545</name>
</gene>
<protein>
    <recommendedName>
        <fullName evidence="1">Beta-lactamase class A catalytic domain-containing protein</fullName>
    </recommendedName>
</protein>
<dbReference type="PANTHER" id="PTHR35333">
    <property type="entry name" value="BETA-LACTAMASE"/>
    <property type="match status" value="1"/>
</dbReference>
<dbReference type="Pfam" id="PF13354">
    <property type="entry name" value="Beta-lactamase2"/>
    <property type="match status" value="1"/>
</dbReference>
<dbReference type="InterPro" id="IPR045155">
    <property type="entry name" value="Beta-lactam_cat"/>
</dbReference>
<dbReference type="Proteomes" id="UP000288028">
    <property type="component" value="Unassembled WGS sequence"/>
</dbReference>
<dbReference type="SUPFAM" id="SSF56601">
    <property type="entry name" value="beta-lactamase/transpeptidase-like"/>
    <property type="match status" value="1"/>
</dbReference>
<accession>A0A430AXG2</accession>
<dbReference type="OrthoDB" id="2173042at2"/>
<dbReference type="InterPro" id="IPR012338">
    <property type="entry name" value="Beta-lactam/transpept-like"/>
</dbReference>
<dbReference type="PROSITE" id="PS51257">
    <property type="entry name" value="PROKAR_LIPOPROTEIN"/>
    <property type="match status" value="1"/>
</dbReference>
<dbReference type="GeneID" id="95580114"/>
<dbReference type="InterPro" id="IPR000871">
    <property type="entry name" value="Beta-lactam_class-A"/>
</dbReference>
<keyword evidence="3" id="KW-1185">Reference proteome</keyword>
<evidence type="ECO:0000313" key="3">
    <source>
        <dbReference type="Proteomes" id="UP000288028"/>
    </source>
</evidence>
<feature type="domain" description="Beta-lactamase class A catalytic" evidence="1">
    <location>
        <begin position="71"/>
        <end position="270"/>
    </location>
</feature>
<dbReference type="GO" id="GO:0046677">
    <property type="term" value="P:response to antibiotic"/>
    <property type="evidence" value="ECO:0007669"/>
    <property type="project" value="InterPro"/>
</dbReference>
<dbReference type="AlphaFoldDB" id="A0A430AXG2"/>
<evidence type="ECO:0000259" key="1">
    <source>
        <dbReference type="Pfam" id="PF13354"/>
    </source>
</evidence>
<reference evidence="2 3" key="1">
    <citation type="submission" date="2017-05" db="EMBL/GenBank/DDBJ databases">
        <title>Vagococcus spp. assemblies.</title>
        <authorList>
            <person name="Gulvik C.A."/>
        </authorList>
    </citation>
    <scope>NUCLEOTIDE SEQUENCE [LARGE SCALE GENOMIC DNA]</scope>
    <source>
        <strain evidence="2 3">SS1714</strain>
    </source>
</reference>
<dbReference type="EMBL" id="NGKB01000010">
    <property type="protein sequence ID" value="RSU12757.1"/>
    <property type="molecule type" value="Genomic_DNA"/>
</dbReference>
<dbReference type="GO" id="GO:0008800">
    <property type="term" value="F:beta-lactamase activity"/>
    <property type="evidence" value="ECO:0007669"/>
    <property type="project" value="InterPro"/>
</dbReference>